<dbReference type="Pfam" id="PF05154">
    <property type="entry name" value="TM2"/>
    <property type="match status" value="1"/>
</dbReference>
<protein>
    <submittedName>
        <fullName evidence="7">NINE protein</fullName>
    </submittedName>
</protein>
<organism evidence="7 8">
    <name type="scientific">Campylobacter canadensis</name>
    <dbReference type="NCBI Taxonomy" id="449520"/>
    <lineage>
        <taxon>Bacteria</taxon>
        <taxon>Pseudomonadati</taxon>
        <taxon>Campylobacterota</taxon>
        <taxon>Epsilonproteobacteria</taxon>
        <taxon>Campylobacterales</taxon>
        <taxon>Campylobacteraceae</taxon>
        <taxon>Campylobacter</taxon>
    </lineage>
</organism>
<keyword evidence="3 5" id="KW-1133">Transmembrane helix</keyword>
<feature type="transmembrane region" description="Helical" evidence="5">
    <location>
        <begin position="56"/>
        <end position="89"/>
    </location>
</feature>
<keyword evidence="4 5" id="KW-0472">Membrane</keyword>
<comment type="caution">
    <text evidence="7">The sequence shown here is derived from an EMBL/GenBank/DDBJ whole genome shotgun (WGS) entry which is preliminary data.</text>
</comment>
<evidence type="ECO:0000313" key="7">
    <source>
        <dbReference type="EMBL" id="MBZ7987957.1"/>
    </source>
</evidence>
<name>A0ABS7WUE7_9BACT</name>
<gene>
    <name evidence="7" type="ORF">AVCANL283_07595</name>
</gene>
<evidence type="ECO:0000256" key="2">
    <source>
        <dbReference type="ARBA" id="ARBA00022692"/>
    </source>
</evidence>
<evidence type="ECO:0000256" key="3">
    <source>
        <dbReference type="ARBA" id="ARBA00022989"/>
    </source>
</evidence>
<evidence type="ECO:0000256" key="5">
    <source>
        <dbReference type="SAM" id="Phobius"/>
    </source>
</evidence>
<feature type="transmembrane region" description="Helical" evidence="5">
    <location>
        <begin position="26"/>
        <end position="44"/>
    </location>
</feature>
<keyword evidence="8" id="KW-1185">Reference proteome</keyword>
<evidence type="ECO:0000313" key="8">
    <source>
        <dbReference type="Proteomes" id="UP000786183"/>
    </source>
</evidence>
<dbReference type="EMBL" id="JACGBB010000020">
    <property type="protein sequence ID" value="MBZ7987957.1"/>
    <property type="molecule type" value="Genomic_DNA"/>
</dbReference>
<evidence type="ECO:0000259" key="6">
    <source>
        <dbReference type="Pfam" id="PF05154"/>
    </source>
</evidence>
<dbReference type="InterPro" id="IPR007829">
    <property type="entry name" value="TM2"/>
</dbReference>
<dbReference type="Proteomes" id="UP000786183">
    <property type="component" value="Unassembled WGS sequence"/>
</dbReference>
<accession>A0ABS7WUE7</accession>
<dbReference type="RefSeq" id="WP_172233120.1">
    <property type="nucleotide sequence ID" value="NZ_CP035946.1"/>
</dbReference>
<sequence length="105" mass="12235">MRVKKSNFYRVIVNFLRSFNPFKNPIVAVILGFFFGGFGVDRFYQGSYFLGFLKLALLIIGFVTAFIFIGVFILWGLGIYVLIDLFFVYKAVQRDNYHKILLVLE</sequence>
<proteinExistence type="predicted"/>
<evidence type="ECO:0000256" key="4">
    <source>
        <dbReference type="ARBA" id="ARBA00023136"/>
    </source>
</evidence>
<keyword evidence="2 5" id="KW-0812">Transmembrane</keyword>
<evidence type="ECO:0000256" key="1">
    <source>
        <dbReference type="ARBA" id="ARBA00004141"/>
    </source>
</evidence>
<reference evidence="7 8" key="1">
    <citation type="submission" date="2020-07" db="EMBL/GenBank/DDBJ databases">
        <title>Transfer of Campylobacter canadensis to the novel genus Avispirillum gen. nov., that also includes two novel species recovered from migratory waterfowl: Avispirillum anseris sp. nov. and Avispirillum brantae sp. nov.</title>
        <authorList>
            <person name="Miller W.G."/>
            <person name="Chapman M.H."/>
            <person name="Yee E."/>
            <person name="Inglis G.D."/>
        </authorList>
    </citation>
    <scope>NUCLEOTIDE SEQUENCE [LARGE SCALE GENOMIC DNA]</scope>
    <source>
        <strain evidence="7 8">L283</strain>
    </source>
</reference>
<feature type="domain" description="TM2" evidence="6">
    <location>
        <begin position="23"/>
        <end position="72"/>
    </location>
</feature>
<comment type="subcellular location">
    <subcellularLocation>
        <location evidence="1">Membrane</location>
        <topology evidence="1">Multi-pass membrane protein</topology>
    </subcellularLocation>
</comment>